<sequence>MALRQNDAMGSSRDYKRGAIMGLTVAEAFILLTFVLLLLFTWWQADAEKKSLEAARILGDMSDAQKKEVIAGLADGTYEMARELREAGVRPGDRAALADTANYSRFMREEDLQRLLKGAVELSPDTKLTLADAVEITPDMRLRAALQEAMSPEDGLAQVNKRLAAAAAEQERVVGMLDSELGEKIRAAGGAIAADGTITLPQNILFDVGSSQIRNPTFLREFCTPWIRTLQGSGMDISDLKIEGHASSEGMGKQSPEQAYLYNLGLSQERAQNALKTCLGGLKDPEILAWARDHLSSTGYSSARLVRDAEGSEDKDASRRVMFSMEMNREQLIEDIREDLGATGAGGARLLGNETPALRVEAAAVSADVGEAIHPPRRAAPILSSVVPGHDGQAARVIDGDTLAIGDQRWRILGIDAPEMKQSCRKADGSGFACGAAARDALVDLIGNSGVTCEQTDTDRYGRAVGICRAGGRDLGLQLVAMGMAVPYLQYSDSYRVQGEAARAAKLGLWSGDFEMPNEFRKLN</sequence>
<dbReference type="PANTHER" id="PTHR12302:SF26">
    <property type="entry name" value="BLR1266 PROTEIN"/>
    <property type="match status" value="1"/>
</dbReference>
<dbReference type="PROSITE" id="PS50830">
    <property type="entry name" value="TNASE_3"/>
    <property type="match status" value="1"/>
</dbReference>
<feature type="transmembrane region" description="Helical" evidence="1">
    <location>
        <begin position="20"/>
        <end position="43"/>
    </location>
</feature>
<dbReference type="SMART" id="SM00318">
    <property type="entry name" value="SNc"/>
    <property type="match status" value="1"/>
</dbReference>
<keyword evidence="1" id="KW-0472">Membrane</keyword>
<proteinExistence type="predicted"/>
<dbReference type="InterPro" id="IPR035437">
    <property type="entry name" value="SNase_OB-fold_sf"/>
</dbReference>
<protein>
    <recommendedName>
        <fullName evidence="2">TNase-like domain-containing protein</fullName>
    </recommendedName>
</protein>
<evidence type="ECO:0000259" key="2">
    <source>
        <dbReference type="PROSITE" id="PS50830"/>
    </source>
</evidence>
<dbReference type="OrthoDB" id="9805504at2"/>
<keyword evidence="4" id="KW-1185">Reference proteome</keyword>
<evidence type="ECO:0000313" key="4">
    <source>
        <dbReference type="Proteomes" id="UP000449846"/>
    </source>
</evidence>
<dbReference type="PANTHER" id="PTHR12302">
    <property type="entry name" value="EBNA2 BINDING PROTEIN P100"/>
    <property type="match status" value="1"/>
</dbReference>
<accession>A0A844HTM7</accession>
<dbReference type="Proteomes" id="UP000449846">
    <property type="component" value="Unassembled WGS sequence"/>
</dbReference>
<dbReference type="SUPFAM" id="SSF103088">
    <property type="entry name" value="OmpA-like"/>
    <property type="match status" value="1"/>
</dbReference>
<gene>
    <name evidence="3" type="ORF">GL300_16845</name>
</gene>
<reference evidence="3 4" key="1">
    <citation type="submission" date="2019-11" db="EMBL/GenBank/DDBJ databases">
        <authorList>
            <person name="Dong K."/>
        </authorList>
    </citation>
    <scope>NUCLEOTIDE SEQUENCE [LARGE SCALE GENOMIC DNA]</scope>
    <source>
        <strain evidence="3 4">NBRC 112902</strain>
    </source>
</reference>
<feature type="domain" description="TNase-like" evidence="2">
    <location>
        <begin position="388"/>
        <end position="512"/>
    </location>
</feature>
<dbReference type="AlphaFoldDB" id="A0A844HTM7"/>
<keyword evidence="1" id="KW-1133">Transmembrane helix</keyword>
<dbReference type="InterPro" id="IPR036737">
    <property type="entry name" value="OmpA-like_sf"/>
</dbReference>
<dbReference type="InterPro" id="IPR016071">
    <property type="entry name" value="Staphylococal_nuclease_OB-fold"/>
</dbReference>
<evidence type="ECO:0000313" key="3">
    <source>
        <dbReference type="EMBL" id="MTH60882.1"/>
    </source>
</evidence>
<comment type="caution">
    <text evidence="3">The sequence shown here is derived from an EMBL/GenBank/DDBJ whole genome shotgun (WGS) entry which is preliminary data.</text>
</comment>
<dbReference type="Gene3D" id="3.30.1330.60">
    <property type="entry name" value="OmpA-like domain"/>
    <property type="match status" value="1"/>
</dbReference>
<dbReference type="SUPFAM" id="SSF50199">
    <property type="entry name" value="Staphylococcal nuclease"/>
    <property type="match status" value="1"/>
</dbReference>
<dbReference type="Pfam" id="PF00565">
    <property type="entry name" value="SNase"/>
    <property type="match status" value="1"/>
</dbReference>
<name>A0A844HTM7_9RHOB</name>
<evidence type="ECO:0000256" key="1">
    <source>
        <dbReference type="SAM" id="Phobius"/>
    </source>
</evidence>
<dbReference type="EMBL" id="WMIG01000011">
    <property type="protein sequence ID" value="MTH60882.1"/>
    <property type="molecule type" value="Genomic_DNA"/>
</dbReference>
<dbReference type="RefSeq" id="WP_155040826.1">
    <property type="nucleotide sequence ID" value="NZ_WMIG01000011.1"/>
</dbReference>
<keyword evidence="1" id="KW-0812">Transmembrane</keyword>
<organism evidence="3 4">
    <name type="scientific">Paracoccus litorisediminis</name>
    <dbReference type="NCBI Taxonomy" id="2006130"/>
    <lineage>
        <taxon>Bacteria</taxon>
        <taxon>Pseudomonadati</taxon>
        <taxon>Pseudomonadota</taxon>
        <taxon>Alphaproteobacteria</taxon>
        <taxon>Rhodobacterales</taxon>
        <taxon>Paracoccaceae</taxon>
        <taxon>Paracoccus</taxon>
    </lineage>
</organism>
<dbReference type="Gene3D" id="2.40.50.90">
    <property type="match status" value="1"/>
</dbReference>